<feature type="domain" description="DDE Tnp4" evidence="8">
    <location>
        <begin position="151"/>
        <end position="316"/>
    </location>
</feature>
<protein>
    <recommendedName>
        <fullName evidence="8">DDE Tnp4 domain-containing protein</fullName>
    </recommendedName>
</protein>
<dbReference type="GO" id="GO:0046872">
    <property type="term" value="F:metal ion binding"/>
    <property type="evidence" value="ECO:0007669"/>
    <property type="project" value="UniProtKB-KW"/>
</dbReference>
<name>A0A9P0PRS3_ACAOB</name>
<dbReference type="Pfam" id="PF13359">
    <property type="entry name" value="DDE_Tnp_4"/>
    <property type="match status" value="1"/>
</dbReference>
<dbReference type="GO" id="GO:0004518">
    <property type="term" value="F:nuclease activity"/>
    <property type="evidence" value="ECO:0007669"/>
    <property type="project" value="UniProtKB-KW"/>
</dbReference>
<dbReference type="Proteomes" id="UP001152888">
    <property type="component" value="Unassembled WGS sequence"/>
</dbReference>
<comment type="subcellular location">
    <subcellularLocation>
        <location evidence="2">Nucleus</location>
    </subcellularLocation>
</comment>
<keyword evidence="4" id="KW-0540">Nuclease</keyword>
<dbReference type="InterPro" id="IPR027806">
    <property type="entry name" value="HARBI1_dom"/>
</dbReference>
<dbReference type="InterPro" id="IPR045249">
    <property type="entry name" value="HARBI1-like"/>
</dbReference>
<evidence type="ECO:0000256" key="1">
    <source>
        <dbReference type="ARBA" id="ARBA00001968"/>
    </source>
</evidence>
<dbReference type="PANTHER" id="PTHR22930">
    <property type="match status" value="1"/>
</dbReference>
<evidence type="ECO:0000256" key="4">
    <source>
        <dbReference type="ARBA" id="ARBA00022722"/>
    </source>
</evidence>
<accession>A0A9P0PRS3</accession>
<comment type="caution">
    <text evidence="9">The sequence shown here is derived from an EMBL/GenBank/DDBJ whole genome shotgun (WGS) entry which is preliminary data.</text>
</comment>
<reference evidence="9" key="1">
    <citation type="submission" date="2022-03" db="EMBL/GenBank/DDBJ databases">
        <authorList>
            <person name="Sayadi A."/>
        </authorList>
    </citation>
    <scope>NUCLEOTIDE SEQUENCE</scope>
</reference>
<keyword evidence="5" id="KW-0479">Metal-binding</keyword>
<comment type="similarity">
    <text evidence="3">Belongs to the HARBI1 family.</text>
</comment>
<evidence type="ECO:0000256" key="6">
    <source>
        <dbReference type="ARBA" id="ARBA00022801"/>
    </source>
</evidence>
<keyword evidence="7" id="KW-0539">Nucleus</keyword>
<keyword evidence="10" id="KW-1185">Reference proteome</keyword>
<evidence type="ECO:0000256" key="7">
    <source>
        <dbReference type="ARBA" id="ARBA00023242"/>
    </source>
</evidence>
<evidence type="ECO:0000259" key="8">
    <source>
        <dbReference type="Pfam" id="PF13359"/>
    </source>
</evidence>
<dbReference type="PANTHER" id="PTHR22930:SF269">
    <property type="entry name" value="NUCLEASE HARBI1-LIKE PROTEIN"/>
    <property type="match status" value="1"/>
</dbReference>
<dbReference type="GO" id="GO:0016787">
    <property type="term" value="F:hydrolase activity"/>
    <property type="evidence" value="ECO:0007669"/>
    <property type="project" value="UniProtKB-KW"/>
</dbReference>
<organism evidence="9 10">
    <name type="scientific">Acanthoscelides obtectus</name>
    <name type="common">Bean weevil</name>
    <name type="synonym">Bruchus obtectus</name>
    <dbReference type="NCBI Taxonomy" id="200917"/>
    <lineage>
        <taxon>Eukaryota</taxon>
        <taxon>Metazoa</taxon>
        <taxon>Ecdysozoa</taxon>
        <taxon>Arthropoda</taxon>
        <taxon>Hexapoda</taxon>
        <taxon>Insecta</taxon>
        <taxon>Pterygota</taxon>
        <taxon>Neoptera</taxon>
        <taxon>Endopterygota</taxon>
        <taxon>Coleoptera</taxon>
        <taxon>Polyphaga</taxon>
        <taxon>Cucujiformia</taxon>
        <taxon>Chrysomeloidea</taxon>
        <taxon>Chrysomelidae</taxon>
        <taxon>Bruchinae</taxon>
        <taxon>Bruchini</taxon>
        <taxon>Acanthoscelides</taxon>
    </lineage>
</organism>
<evidence type="ECO:0000313" key="10">
    <source>
        <dbReference type="Proteomes" id="UP001152888"/>
    </source>
</evidence>
<proteinExistence type="inferred from homology"/>
<evidence type="ECO:0000313" key="9">
    <source>
        <dbReference type="EMBL" id="CAH1996415.1"/>
    </source>
</evidence>
<gene>
    <name evidence="9" type="ORF">ACAOBT_LOCUS23200</name>
</gene>
<sequence length="386" mass="44224">MDSKNLVKIILLEDEEEDEEVILWWSKSPGYKRTKFREFFRLNKKQFQFVLNIVSTDLKKKSTNTVHDPISPEEKLALALRFLATGETFKSLSFAFRISPSYISVLIQETLEVLSKHLVPIFLPPPNATDLKKNATEFWSKWNFPNCVGAVDGKHIRIFCPQKSGSLFFNYKEYFSMVLLGVVDANCKFVFVDVGAYGKEGDSSIFMKSDMGKQIYSGQLFEPGVNLPGSNRLLPYVIVGDEAFRLHPHVMKPYSKQAAKGDKEKTVFNYRLSRARRVSENAFGLLCQIFRIYYTPIAIKPETCDKLILVTCCLHNLLRDAFLEKNNQPYYNYDVSLNLPDNITPLRNAGGFANADGFAIRDEFANFFVQEGALNWQDDRIFRLSS</sequence>
<dbReference type="EMBL" id="CAKOFQ010007259">
    <property type="protein sequence ID" value="CAH1996415.1"/>
    <property type="molecule type" value="Genomic_DNA"/>
</dbReference>
<evidence type="ECO:0000256" key="5">
    <source>
        <dbReference type="ARBA" id="ARBA00022723"/>
    </source>
</evidence>
<dbReference type="AlphaFoldDB" id="A0A9P0PRS3"/>
<dbReference type="OrthoDB" id="6581217at2759"/>
<dbReference type="GO" id="GO:0005634">
    <property type="term" value="C:nucleus"/>
    <property type="evidence" value="ECO:0007669"/>
    <property type="project" value="UniProtKB-SubCell"/>
</dbReference>
<evidence type="ECO:0000256" key="3">
    <source>
        <dbReference type="ARBA" id="ARBA00006958"/>
    </source>
</evidence>
<keyword evidence="6" id="KW-0378">Hydrolase</keyword>
<comment type="cofactor">
    <cofactor evidence="1">
        <name>a divalent metal cation</name>
        <dbReference type="ChEBI" id="CHEBI:60240"/>
    </cofactor>
</comment>
<evidence type="ECO:0000256" key="2">
    <source>
        <dbReference type="ARBA" id="ARBA00004123"/>
    </source>
</evidence>